<evidence type="ECO:0000313" key="2">
    <source>
        <dbReference type="EMBL" id="ONM11117.1"/>
    </source>
</evidence>
<feature type="non-terminal residue" evidence="2">
    <location>
        <position position="1"/>
    </location>
</feature>
<name>A0A1D6LAF9_MAIZE</name>
<evidence type="ECO:0000256" key="1">
    <source>
        <dbReference type="SAM" id="MobiDB-lite"/>
    </source>
</evidence>
<reference evidence="2" key="1">
    <citation type="submission" date="2015-12" db="EMBL/GenBank/DDBJ databases">
        <title>Update maize B73 reference genome by single molecule sequencing technologies.</title>
        <authorList>
            <consortium name="Maize Genome Sequencing Project"/>
            <person name="Ware D."/>
        </authorList>
    </citation>
    <scope>NUCLEOTIDE SEQUENCE [LARGE SCALE GENOMIC DNA]</scope>
    <source>
        <tissue evidence="2">Seedling</tissue>
    </source>
</reference>
<feature type="compositionally biased region" description="Basic and acidic residues" evidence="1">
    <location>
        <begin position="164"/>
        <end position="178"/>
    </location>
</feature>
<feature type="compositionally biased region" description="Basic and acidic residues" evidence="1">
    <location>
        <begin position="227"/>
        <end position="236"/>
    </location>
</feature>
<accession>A0A1D6LAF9</accession>
<feature type="region of interest" description="Disordered" evidence="1">
    <location>
        <begin position="1"/>
        <end position="286"/>
    </location>
</feature>
<sequence length="336" mass="36451">PRKPRARLRPPARQKPRRRKPPTLPPAHPTALPPARKSFRREPPNHSLPRRNPTAKAANPTPSTIPPAGRLLGPPRGRPPLGRRDLQGRAPRRAPQGLLRLQHPHVAGSTFSANSLGRLAGRRERKSRSSLPGWEPTASPFQKHAGGEVGSGDRGVLLCLQGRGETRTAGEEPKKEEEGAGGPNTDLSVEFGKSTGTHAKVASPPSTTKRTRTRRLPPSRRSGGFWDHPEDGHRPGDATFKGARHVRRGPRGRAVRAPGPRGRVLQGAPGPGARRAAPGRRAPQEPERWVATPILCSYTHTLQLLNSERWAAAPCPAPSRQRRQRSSCQVLAALSV</sequence>
<feature type="compositionally biased region" description="Basic residues" evidence="1">
    <location>
        <begin position="209"/>
        <end position="218"/>
    </location>
</feature>
<feature type="compositionally biased region" description="Basic residues" evidence="1">
    <location>
        <begin position="1"/>
        <end position="21"/>
    </location>
</feature>
<dbReference type="EMBL" id="CM007647">
    <property type="protein sequence ID" value="ONM11117.1"/>
    <property type="molecule type" value="Genomic_DNA"/>
</dbReference>
<organism evidence="2">
    <name type="scientific">Zea mays</name>
    <name type="common">Maize</name>
    <dbReference type="NCBI Taxonomy" id="4577"/>
    <lineage>
        <taxon>Eukaryota</taxon>
        <taxon>Viridiplantae</taxon>
        <taxon>Streptophyta</taxon>
        <taxon>Embryophyta</taxon>
        <taxon>Tracheophyta</taxon>
        <taxon>Spermatophyta</taxon>
        <taxon>Magnoliopsida</taxon>
        <taxon>Liliopsida</taxon>
        <taxon>Poales</taxon>
        <taxon>Poaceae</taxon>
        <taxon>PACMAD clade</taxon>
        <taxon>Panicoideae</taxon>
        <taxon>Andropogonodae</taxon>
        <taxon>Andropogoneae</taxon>
        <taxon>Tripsacinae</taxon>
        <taxon>Zea</taxon>
    </lineage>
</organism>
<feature type="compositionally biased region" description="Low complexity" evidence="1">
    <location>
        <begin position="66"/>
        <end position="75"/>
    </location>
</feature>
<dbReference type="AlphaFoldDB" id="A0A1D6LAF9"/>
<feature type="compositionally biased region" description="Pro residues" evidence="1">
    <location>
        <begin position="22"/>
        <end position="32"/>
    </location>
</feature>
<feature type="compositionally biased region" description="Low complexity" evidence="1">
    <location>
        <begin position="255"/>
        <end position="281"/>
    </location>
</feature>
<feature type="compositionally biased region" description="Basic residues" evidence="1">
    <location>
        <begin position="242"/>
        <end position="254"/>
    </location>
</feature>
<proteinExistence type="predicted"/>
<protein>
    <submittedName>
        <fullName evidence="2">Zinc finger CCCH domain-containing protein 46</fullName>
    </submittedName>
</protein>
<gene>
    <name evidence="2" type="ORF">ZEAMMB73_Zm00001d034735</name>
</gene>